<dbReference type="AlphaFoldDB" id="A0A8I0P1U4"/>
<sequence length="49" mass="5445">MSPCSSRARTLLVPHIAAQAALYAALAAHVALVLKHRLIDRDRLLRRMP</sequence>
<dbReference type="GeneID" id="86825470"/>
<organism evidence="2 3">
    <name type="scientific">Streptomyces stelliscabiei</name>
    <dbReference type="NCBI Taxonomy" id="146820"/>
    <lineage>
        <taxon>Bacteria</taxon>
        <taxon>Bacillati</taxon>
        <taxon>Actinomycetota</taxon>
        <taxon>Actinomycetes</taxon>
        <taxon>Kitasatosporales</taxon>
        <taxon>Streptomycetaceae</taxon>
        <taxon>Streptomyces</taxon>
    </lineage>
</organism>
<evidence type="ECO:0000256" key="1">
    <source>
        <dbReference type="SAM" id="Phobius"/>
    </source>
</evidence>
<accession>A0A8I0P1U4</accession>
<feature type="transmembrane region" description="Helical" evidence="1">
    <location>
        <begin position="12"/>
        <end position="34"/>
    </location>
</feature>
<keyword evidence="1" id="KW-0812">Transmembrane</keyword>
<reference evidence="2 3" key="1">
    <citation type="submission" date="2020-10" db="EMBL/GenBank/DDBJ databases">
        <title>Sequencing the genomes of 1000 actinobacteria strains.</title>
        <authorList>
            <person name="Klenk H.-P."/>
        </authorList>
    </citation>
    <scope>NUCLEOTIDE SEQUENCE [LARGE SCALE GENOMIC DNA]</scope>
    <source>
        <strain evidence="2 3">DSM 41803</strain>
    </source>
</reference>
<keyword evidence="1" id="KW-0472">Membrane</keyword>
<evidence type="ECO:0000313" key="2">
    <source>
        <dbReference type="EMBL" id="MBE1594719.1"/>
    </source>
</evidence>
<dbReference type="EMBL" id="JADBGF010000001">
    <property type="protein sequence ID" value="MBE1594719.1"/>
    <property type="molecule type" value="Genomic_DNA"/>
</dbReference>
<gene>
    <name evidence="2" type="ORF">H4687_000848</name>
</gene>
<name>A0A8I0P1U4_9ACTN</name>
<keyword evidence="3" id="KW-1185">Reference proteome</keyword>
<keyword evidence="1" id="KW-1133">Transmembrane helix</keyword>
<evidence type="ECO:0000313" key="3">
    <source>
        <dbReference type="Proteomes" id="UP000629287"/>
    </source>
</evidence>
<comment type="caution">
    <text evidence="2">The sequence shown here is derived from an EMBL/GenBank/DDBJ whole genome shotgun (WGS) entry which is preliminary data.</text>
</comment>
<dbReference type="RefSeq" id="WP_159026082.1">
    <property type="nucleotide sequence ID" value="NZ_JADBGF010000001.1"/>
</dbReference>
<dbReference type="Proteomes" id="UP000629287">
    <property type="component" value="Unassembled WGS sequence"/>
</dbReference>
<proteinExistence type="predicted"/>
<protein>
    <submittedName>
        <fullName evidence="2">Cytochrome b561</fullName>
    </submittedName>
</protein>